<dbReference type="InterPro" id="IPR036526">
    <property type="entry name" value="C-N_Hydrolase_sf"/>
</dbReference>
<dbReference type="RefSeq" id="WP_341468133.1">
    <property type="nucleotide sequence ID" value="NZ_CP128399.1"/>
</dbReference>
<sequence length="302" mass="33990">MSDKLKVLLAQFHPKKGDYNHNLSRIGDIFEQIEADNLDVDIIAMPETAMNGYFLEGGVRESARKQQRVFEDLQSEYLKRRGLDAPLLDITLGYYEEVNGVFFNAALYLTLGAERQSQGIWKPGIIHNHRKFFLPTYGVFDEERFVSRGRRVAAFDTRFGKFGILICEDVWHSITSTILALQGAQVIFVGNASPARHFETHEPGNLTRWRELVKNISDEHNLYTVLTNLVGFEGGKGFIGGSIVTNPFGEVILNGPVAEECLLSVELDVRDMIVARAENPLLADLLNSLPDLITELNAIERH</sequence>
<reference evidence="3 5" key="1">
    <citation type="submission" date="2020-06" db="EMBL/GenBank/DDBJ databases">
        <title>Anoxygenic phototrophic Chloroflexota member uses a Type I reaction center.</title>
        <authorList>
            <person name="Tsuji J.M."/>
            <person name="Shaw N.A."/>
            <person name="Nagashima S."/>
            <person name="Venkiteswaran J."/>
            <person name="Schiff S.L."/>
            <person name="Hanada S."/>
            <person name="Tank M."/>
            <person name="Neufeld J.D."/>
        </authorList>
    </citation>
    <scope>NUCLEOTIDE SEQUENCE [LARGE SCALE GENOMIC DNA]</scope>
    <source>
        <strain evidence="3">L227-S17</strain>
    </source>
</reference>
<dbReference type="Gene3D" id="3.60.110.10">
    <property type="entry name" value="Carbon-nitrogen hydrolase"/>
    <property type="match status" value="1"/>
</dbReference>
<dbReference type="Proteomes" id="UP001431572">
    <property type="component" value="Chromosome 1"/>
</dbReference>
<evidence type="ECO:0000313" key="3">
    <source>
        <dbReference type="EMBL" id="NWJ44357.1"/>
    </source>
</evidence>
<dbReference type="SUPFAM" id="SSF56317">
    <property type="entry name" value="Carbon-nitrogen hydrolase"/>
    <property type="match status" value="1"/>
</dbReference>
<dbReference type="Proteomes" id="UP000521676">
    <property type="component" value="Unassembled WGS sequence"/>
</dbReference>
<keyword evidence="6" id="KW-1185">Reference proteome</keyword>
<dbReference type="AlphaFoldDB" id="A0A8T7LU35"/>
<dbReference type="PANTHER" id="PTHR43674">
    <property type="entry name" value="NITRILASE C965.09-RELATED"/>
    <property type="match status" value="1"/>
</dbReference>
<gene>
    <name evidence="3" type="ORF">HXX08_00615</name>
    <name evidence="4" type="ORF">OZ401_002042</name>
</gene>
<name>A0A8T7LU35_9CHLR</name>
<dbReference type="PANTHER" id="PTHR43674:SF2">
    <property type="entry name" value="BETA-UREIDOPROPIONASE"/>
    <property type="match status" value="1"/>
</dbReference>
<dbReference type="InterPro" id="IPR050345">
    <property type="entry name" value="Aliph_Amidase/BUP"/>
</dbReference>
<proteinExistence type="predicted"/>
<dbReference type="InterPro" id="IPR003010">
    <property type="entry name" value="C-N_Hydrolase"/>
</dbReference>
<evidence type="ECO:0000313" key="5">
    <source>
        <dbReference type="Proteomes" id="UP000521676"/>
    </source>
</evidence>
<reference evidence="4" key="2">
    <citation type="journal article" date="2024" name="Nature">
        <title>Anoxygenic phototroph of the Chloroflexota uses a type I reaction centre.</title>
        <authorList>
            <person name="Tsuji J.M."/>
            <person name="Shaw N.A."/>
            <person name="Nagashima S."/>
            <person name="Venkiteswaran J.J."/>
            <person name="Schiff S.L."/>
            <person name="Watanabe T."/>
            <person name="Fukui M."/>
            <person name="Hanada S."/>
            <person name="Tank M."/>
            <person name="Neufeld J.D."/>
        </authorList>
    </citation>
    <scope>NUCLEOTIDE SEQUENCE</scope>
    <source>
        <strain evidence="4">L227-S17</strain>
    </source>
</reference>
<protein>
    <submittedName>
        <fullName evidence="3">Beta-ureidopropionase</fullName>
    </submittedName>
</protein>
<dbReference type="GO" id="GO:0016811">
    <property type="term" value="F:hydrolase activity, acting on carbon-nitrogen (but not peptide) bonds, in linear amides"/>
    <property type="evidence" value="ECO:0007669"/>
    <property type="project" value="TreeGrafter"/>
</dbReference>
<feature type="domain" description="CN hydrolase" evidence="2">
    <location>
        <begin position="5"/>
        <end position="269"/>
    </location>
</feature>
<accession>A0A8T7LU35</accession>
<evidence type="ECO:0000259" key="2">
    <source>
        <dbReference type="PROSITE" id="PS50263"/>
    </source>
</evidence>
<keyword evidence="1" id="KW-0378">Hydrolase</keyword>
<dbReference type="EMBL" id="JACATZ010000001">
    <property type="protein sequence ID" value="NWJ44357.1"/>
    <property type="molecule type" value="Genomic_DNA"/>
</dbReference>
<evidence type="ECO:0000313" key="6">
    <source>
        <dbReference type="Proteomes" id="UP001431572"/>
    </source>
</evidence>
<evidence type="ECO:0000313" key="4">
    <source>
        <dbReference type="EMBL" id="WJW66250.1"/>
    </source>
</evidence>
<evidence type="ECO:0000256" key="1">
    <source>
        <dbReference type="ARBA" id="ARBA00022801"/>
    </source>
</evidence>
<dbReference type="EMBL" id="CP128399">
    <property type="protein sequence ID" value="WJW66250.1"/>
    <property type="molecule type" value="Genomic_DNA"/>
</dbReference>
<dbReference type="Pfam" id="PF00795">
    <property type="entry name" value="CN_hydrolase"/>
    <property type="match status" value="1"/>
</dbReference>
<organism evidence="3 5">
    <name type="scientific">Candidatus Chlorohelix allophototropha</name>
    <dbReference type="NCBI Taxonomy" id="3003348"/>
    <lineage>
        <taxon>Bacteria</taxon>
        <taxon>Bacillati</taxon>
        <taxon>Chloroflexota</taxon>
        <taxon>Chloroflexia</taxon>
        <taxon>Candidatus Chloroheliales</taxon>
        <taxon>Candidatus Chloroheliaceae</taxon>
        <taxon>Candidatus Chlorohelix</taxon>
    </lineage>
</organism>
<dbReference type="PROSITE" id="PS50263">
    <property type="entry name" value="CN_HYDROLASE"/>
    <property type="match status" value="1"/>
</dbReference>